<keyword evidence="2" id="KW-0808">Transferase</keyword>
<keyword evidence="2" id="KW-0489">Methyltransferase</keyword>
<dbReference type="PANTHER" id="PTHR42912:SF80">
    <property type="entry name" value="METHYLTRANSFERASE DOMAIN-CONTAINING PROTEIN"/>
    <property type="match status" value="1"/>
</dbReference>
<dbReference type="CDD" id="cd02440">
    <property type="entry name" value="AdoMet_MTases"/>
    <property type="match status" value="1"/>
</dbReference>
<dbReference type="InterPro" id="IPR041698">
    <property type="entry name" value="Methyltransf_25"/>
</dbReference>
<reference evidence="2 3" key="1">
    <citation type="submission" date="2024-09" db="EMBL/GenBank/DDBJ databases">
        <title>Laminarin stimulates single cell rates of sulfate reduction while oxygen inhibits transcriptomic activity in coastal marine sediment.</title>
        <authorList>
            <person name="Lindsay M."/>
            <person name="Orcutt B."/>
            <person name="Emerson D."/>
            <person name="Stepanauskas R."/>
            <person name="D'Angelo T."/>
        </authorList>
    </citation>
    <scope>NUCLEOTIDE SEQUENCE [LARGE SCALE GENOMIC DNA]</scope>
    <source>
        <strain evidence="2">SAG AM-311-K15</strain>
    </source>
</reference>
<keyword evidence="3" id="KW-1185">Reference proteome</keyword>
<dbReference type="GO" id="GO:0032259">
    <property type="term" value="P:methylation"/>
    <property type="evidence" value="ECO:0007669"/>
    <property type="project" value="UniProtKB-KW"/>
</dbReference>
<dbReference type="GO" id="GO:0008168">
    <property type="term" value="F:methyltransferase activity"/>
    <property type="evidence" value="ECO:0007669"/>
    <property type="project" value="UniProtKB-KW"/>
</dbReference>
<sequence>MDRFAGWYRRALLMKFTDISKSRQGNRKYVQYLYSVWSKFYDVSMVFDPAYRRNARIMVEKVVQPGDRVLDVGTGTAMLAEYAAPRAREYFGIDYSGSMLSKAAKKIANKKLGNVMLRWGDVRSLPYEDDYFDVVISSFMMAHLNPVERGAVLQEISRVLKANGRLGLYQCQGEIYPLFSTRAELEHNLTAAGFEHIKIEDCDHIYRITVAQLS</sequence>
<dbReference type="Proteomes" id="UP001594351">
    <property type="component" value="Unassembled WGS sequence"/>
</dbReference>
<dbReference type="EMBL" id="JBHPBY010000256">
    <property type="protein sequence ID" value="MFC1852031.1"/>
    <property type="molecule type" value="Genomic_DNA"/>
</dbReference>
<evidence type="ECO:0000313" key="2">
    <source>
        <dbReference type="EMBL" id="MFC1852031.1"/>
    </source>
</evidence>
<protein>
    <submittedName>
        <fullName evidence="2">Class I SAM-dependent methyltransferase</fullName>
        <ecNumber evidence="2">2.1.1.-</ecNumber>
    </submittedName>
</protein>
<comment type="caution">
    <text evidence="2">The sequence shown here is derived from an EMBL/GenBank/DDBJ whole genome shotgun (WGS) entry which is preliminary data.</text>
</comment>
<name>A0ABV6Z122_UNCC1</name>
<organism evidence="2 3">
    <name type="scientific">candidate division CSSED10-310 bacterium</name>
    <dbReference type="NCBI Taxonomy" id="2855610"/>
    <lineage>
        <taxon>Bacteria</taxon>
        <taxon>Bacteria division CSSED10-310</taxon>
    </lineage>
</organism>
<accession>A0ABV6Z122</accession>
<dbReference type="Gene3D" id="3.40.50.150">
    <property type="entry name" value="Vaccinia Virus protein VP39"/>
    <property type="match status" value="1"/>
</dbReference>
<evidence type="ECO:0000313" key="3">
    <source>
        <dbReference type="Proteomes" id="UP001594351"/>
    </source>
</evidence>
<dbReference type="Pfam" id="PF13649">
    <property type="entry name" value="Methyltransf_25"/>
    <property type="match status" value="1"/>
</dbReference>
<dbReference type="PANTHER" id="PTHR42912">
    <property type="entry name" value="METHYLTRANSFERASE"/>
    <property type="match status" value="1"/>
</dbReference>
<dbReference type="EC" id="2.1.1.-" evidence="2"/>
<dbReference type="InterPro" id="IPR029063">
    <property type="entry name" value="SAM-dependent_MTases_sf"/>
</dbReference>
<gene>
    <name evidence="2" type="ORF">ACFL27_17700</name>
</gene>
<dbReference type="InterPro" id="IPR050508">
    <property type="entry name" value="Methyltransf_Superfamily"/>
</dbReference>
<feature type="domain" description="Methyltransferase" evidence="1">
    <location>
        <begin position="69"/>
        <end position="164"/>
    </location>
</feature>
<dbReference type="SUPFAM" id="SSF53335">
    <property type="entry name" value="S-adenosyl-L-methionine-dependent methyltransferases"/>
    <property type="match status" value="1"/>
</dbReference>
<evidence type="ECO:0000259" key="1">
    <source>
        <dbReference type="Pfam" id="PF13649"/>
    </source>
</evidence>
<proteinExistence type="predicted"/>